<evidence type="ECO:0000313" key="27">
    <source>
        <dbReference type="Proteomes" id="UP000321337"/>
    </source>
</evidence>
<keyword evidence="27" id="KW-1185">Reference proteome</keyword>
<dbReference type="GO" id="GO:0005737">
    <property type="term" value="C:cytoplasm"/>
    <property type="evidence" value="ECO:0007669"/>
    <property type="project" value="TreeGrafter"/>
</dbReference>
<dbReference type="Gene3D" id="3.90.190.20">
    <property type="entry name" value="Mur ligase, C-terminal domain"/>
    <property type="match status" value="1"/>
</dbReference>
<evidence type="ECO:0000256" key="22">
    <source>
        <dbReference type="ARBA" id="ARBA00049161"/>
    </source>
</evidence>
<dbReference type="PANTHER" id="PTHR11136:SF0">
    <property type="entry name" value="DIHYDROFOLATE SYNTHETASE-RELATED"/>
    <property type="match status" value="1"/>
</dbReference>
<evidence type="ECO:0000256" key="14">
    <source>
        <dbReference type="ARBA" id="ARBA00022842"/>
    </source>
</evidence>
<proteinExistence type="inferred from homology"/>
<feature type="domain" description="Mur ligase central" evidence="25">
    <location>
        <begin position="49"/>
        <end position="262"/>
    </location>
</feature>
<dbReference type="NCBIfam" id="TIGR01499">
    <property type="entry name" value="folC"/>
    <property type="match status" value="1"/>
</dbReference>
<comment type="function">
    <text evidence="2">Functions in two distinct reactions of the de novo folate biosynthetic pathway. Catalyzes the addition of a glutamate residue to dihydropteroate (7,8-dihydropteroate or H2Pte) to form dihydrofolate (7,8-dihydrofolate monoglutamate or H2Pte-Glu). Also catalyzes successive additions of L-glutamate to tetrahydrofolate or 10-formyltetrahydrofolate or 5,10-methylenetetrahydrofolate, leading to folylpolyglutamate derivatives.</text>
</comment>
<keyword evidence="11" id="KW-0479">Metal-binding</keyword>
<accession>A0A512L6E9</accession>
<evidence type="ECO:0000256" key="19">
    <source>
        <dbReference type="ARBA" id="ARBA00047493"/>
    </source>
</evidence>
<dbReference type="EC" id="6.3.2.12" evidence="7"/>
<evidence type="ECO:0000256" key="9">
    <source>
        <dbReference type="ARBA" id="ARBA00019357"/>
    </source>
</evidence>
<dbReference type="InterPro" id="IPR036565">
    <property type="entry name" value="Mur-like_cat_sf"/>
</dbReference>
<evidence type="ECO:0000256" key="21">
    <source>
        <dbReference type="ARBA" id="ARBA00049035"/>
    </source>
</evidence>
<dbReference type="GO" id="GO:0046872">
    <property type="term" value="F:metal ion binding"/>
    <property type="evidence" value="ECO:0007669"/>
    <property type="project" value="UniProtKB-KW"/>
</dbReference>
<evidence type="ECO:0000313" key="26">
    <source>
        <dbReference type="EMBL" id="GEP30049.1"/>
    </source>
</evidence>
<comment type="catalytic activity">
    <reaction evidence="19">
        <text>(6S)-5,6,7,8-tetrahydrofolyl-(gamma-L-Glu)(n) + L-glutamate + ATP = (6S)-5,6,7,8-tetrahydrofolyl-(gamma-L-Glu)(n+1) + ADP + phosphate + H(+)</text>
        <dbReference type="Rhea" id="RHEA:10580"/>
        <dbReference type="Rhea" id="RHEA-COMP:14738"/>
        <dbReference type="Rhea" id="RHEA-COMP:14740"/>
        <dbReference type="ChEBI" id="CHEBI:15378"/>
        <dbReference type="ChEBI" id="CHEBI:29985"/>
        <dbReference type="ChEBI" id="CHEBI:30616"/>
        <dbReference type="ChEBI" id="CHEBI:43474"/>
        <dbReference type="ChEBI" id="CHEBI:141005"/>
        <dbReference type="ChEBI" id="CHEBI:456216"/>
        <dbReference type="EC" id="6.3.2.17"/>
    </reaction>
</comment>
<sequence length="422" mass="45531">MAEHHPANLAGWLGHLESLHHKTIELGLARVQAVKTALQLAPSLPVIIVGGTNGKGSTCAYLEAMLTAAGYRVGLYTSPHLLRYNERVRIDNREVGDAALCTAFSAVEAARGTVSLSYFEFGTLAAVWLFARAEVDVAVLEVGLGGRLDAVNVFDPECAIVTSVDIDHTDYLGDTREKIGFEKAGIFRAGRPAICGDDHPPQSLLQHAANIGADLRVIGETFSAAPERNCWHYSGQHEYRDLPNPAMAGRYQFNNAACAIAALETLSRRLPVTEAAIRQGLRMARATGRFQVLPGQPEVMLDVAHNPHAARALAANLQARPGSGKTLALWAMLADKDIAGVVQAMQPEVDEWLLASLDVPRGATAQVLHDALRKAGVSAPITCSDSVAEGWRLACERARENDRICVFGSFYTVAWVLQLTDR</sequence>
<dbReference type="PIRSF" id="PIRSF001563">
    <property type="entry name" value="Folylpolyglu_synth"/>
    <property type="match status" value="1"/>
</dbReference>
<dbReference type="InterPro" id="IPR036615">
    <property type="entry name" value="Mur_ligase_C_dom_sf"/>
</dbReference>
<evidence type="ECO:0000256" key="11">
    <source>
        <dbReference type="ARBA" id="ARBA00022723"/>
    </source>
</evidence>
<comment type="caution">
    <text evidence="26">The sequence shown here is derived from an EMBL/GenBank/DDBJ whole genome shotgun (WGS) entry which is preliminary data.</text>
</comment>
<dbReference type="RefSeq" id="WP_147071741.1">
    <property type="nucleotide sequence ID" value="NZ_AP021884.1"/>
</dbReference>
<dbReference type="Gene3D" id="3.40.1190.10">
    <property type="entry name" value="Mur-like, catalytic domain"/>
    <property type="match status" value="1"/>
</dbReference>
<keyword evidence="10 23" id="KW-0436">Ligase</keyword>
<evidence type="ECO:0000256" key="16">
    <source>
        <dbReference type="ARBA" id="ARBA00030048"/>
    </source>
</evidence>
<comment type="similarity">
    <text evidence="5 23">Belongs to the folylpolyglutamate synthase family.</text>
</comment>
<dbReference type="GO" id="GO:0046656">
    <property type="term" value="P:folic acid biosynthetic process"/>
    <property type="evidence" value="ECO:0007669"/>
    <property type="project" value="UniProtKB-KW"/>
</dbReference>
<dbReference type="SUPFAM" id="SSF53623">
    <property type="entry name" value="MurD-like peptide ligases, catalytic domain"/>
    <property type="match status" value="1"/>
</dbReference>
<evidence type="ECO:0000256" key="7">
    <source>
        <dbReference type="ARBA" id="ARBA00013023"/>
    </source>
</evidence>
<dbReference type="NCBIfam" id="NF008101">
    <property type="entry name" value="PRK10846.1"/>
    <property type="match status" value="1"/>
</dbReference>
<dbReference type="OrthoDB" id="9809356at2"/>
<gene>
    <name evidence="26" type="primary">folC</name>
    <name evidence="26" type="ORF">TPL01_11870</name>
</gene>
<feature type="domain" description="Mur ligase C-terminal" evidence="24">
    <location>
        <begin position="288"/>
        <end position="410"/>
    </location>
</feature>
<dbReference type="FunFam" id="3.40.1190.10:FF:000004">
    <property type="entry name" value="Dihydrofolate synthase/folylpolyglutamate synthase"/>
    <property type="match status" value="1"/>
</dbReference>
<evidence type="ECO:0000256" key="6">
    <source>
        <dbReference type="ARBA" id="ARBA00011245"/>
    </source>
</evidence>
<comment type="cofactor">
    <cofactor evidence="1">
        <name>Mg(2+)</name>
        <dbReference type="ChEBI" id="CHEBI:18420"/>
    </cofactor>
</comment>
<dbReference type="GO" id="GO:0008841">
    <property type="term" value="F:dihydrofolate synthase activity"/>
    <property type="evidence" value="ECO:0007669"/>
    <property type="project" value="UniProtKB-EC"/>
</dbReference>
<keyword evidence="14" id="KW-0460">Magnesium</keyword>
<dbReference type="AlphaFoldDB" id="A0A512L6E9"/>
<organism evidence="26 27">
    <name type="scientific">Sulfuriferula plumbiphila</name>
    <dbReference type="NCBI Taxonomy" id="171865"/>
    <lineage>
        <taxon>Bacteria</taxon>
        <taxon>Pseudomonadati</taxon>
        <taxon>Pseudomonadota</taxon>
        <taxon>Betaproteobacteria</taxon>
        <taxon>Nitrosomonadales</taxon>
        <taxon>Sulfuricellaceae</taxon>
        <taxon>Sulfuriferula</taxon>
    </lineage>
</organism>
<evidence type="ECO:0000256" key="23">
    <source>
        <dbReference type="PIRNR" id="PIRNR001563"/>
    </source>
</evidence>
<comment type="catalytic activity">
    <reaction evidence="22">
        <text>7,8-dihydropteroate + L-glutamate + ATP = 7,8-dihydrofolate + ADP + phosphate + H(+)</text>
        <dbReference type="Rhea" id="RHEA:23584"/>
        <dbReference type="ChEBI" id="CHEBI:15378"/>
        <dbReference type="ChEBI" id="CHEBI:17839"/>
        <dbReference type="ChEBI" id="CHEBI:29985"/>
        <dbReference type="ChEBI" id="CHEBI:30616"/>
        <dbReference type="ChEBI" id="CHEBI:43474"/>
        <dbReference type="ChEBI" id="CHEBI:57451"/>
        <dbReference type="ChEBI" id="CHEBI:456216"/>
        <dbReference type="EC" id="6.3.2.12"/>
    </reaction>
</comment>
<evidence type="ECO:0000256" key="3">
    <source>
        <dbReference type="ARBA" id="ARBA00004799"/>
    </source>
</evidence>
<comment type="catalytic activity">
    <reaction evidence="20">
        <text>10-formyltetrahydrofolyl-(gamma-L-Glu)(n) + L-glutamate + ATP = 10-formyltetrahydrofolyl-(gamma-L-Glu)(n+1) + ADP + phosphate + H(+)</text>
        <dbReference type="Rhea" id="RHEA:51904"/>
        <dbReference type="Rhea" id="RHEA-COMP:13088"/>
        <dbReference type="Rhea" id="RHEA-COMP:14300"/>
        <dbReference type="ChEBI" id="CHEBI:15378"/>
        <dbReference type="ChEBI" id="CHEBI:29985"/>
        <dbReference type="ChEBI" id="CHEBI:30616"/>
        <dbReference type="ChEBI" id="CHEBI:43474"/>
        <dbReference type="ChEBI" id="CHEBI:134413"/>
        <dbReference type="ChEBI" id="CHEBI:456216"/>
        <dbReference type="EC" id="6.3.2.17"/>
    </reaction>
</comment>
<keyword evidence="13 23" id="KW-0067">ATP-binding</keyword>
<dbReference type="InterPro" id="IPR004101">
    <property type="entry name" value="Mur_ligase_C"/>
</dbReference>
<evidence type="ECO:0000256" key="8">
    <source>
        <dbReference type="ARBA" id="ARBA00013025"/>
    </source>
</evidence>
<dbReference type="EMBL" id="BKAD01000010">
    <property type="protein sequence ID" value="GEP30049.1"/>
    <property type="molecule type" value="Genomic_DNA"/>
</dbReference>
<dbReference type="InterPro" id="IPR013221">
    <property type="entry name" value="Mur_ligase_cen"/>
</dbReference>
<dbReference type="InterPro" id="IPR001645">
    <property type="entry name" value="Folylpolyglutamate_synth"/>
</dbReference>
<evidence type="ECO:0000256" key="1">
    <source>
        <dbReference type="ARBA" id="ARBA00001946"/>
    </source>
</evidence>
<evidence type="ECO:0000256" key="10">
    <source>
        <dbReference type="ARBA" id="ARBA00022598"/>
    </source>
</evidence>
<evidence type="ECO:0000256" key="18">
    <source>
        <dbReference type="ARBA" id="ARBA00032510"/>
    </source>
</evidence>
<dbReference type="GO" id="GO:0005524">
    <property type="term" value="F:ATP binding"/>
    <property type="evidence" value="ECO:0007669"/>
    <property type="project" value="UniProtKB-KW"/>
</dbReference>
<comment type="catalytic activity">
    <reaction evidence="21">
        <text>(6R)-5,10-methylenetetrahydrofolyl-(gamma-L-Glu)(n) + L-glutamate + ATP = (6R)-5,10-methylenetetrahydrofolyl-(gamma-L-Glu)(n+1) + ADP + phosphate + H(+)</text>
        <dbReference type="Rhea" id="RHEA:51912"/>
        <dbReference type="Rhea" id="RHEA-COMP:13257"/>
        <dbReference type="Rhea" id="RHEA-COMP:13258"/>
        <dbReference type="ChEBI" id="CHEBI:15378"/>
        <dbReference type="ChEBI" id="CHEBI:29985"/>
        <dbReference type="ChEBI" id="CHEBI:30616"/>
        <dbReference type="ChEBI" id="CHEBI:43474"/>
        <dbReference type="ChEBI" id="CHEBI:136572"/>
        <dbReference type="ChEBI" id="CHEBI:456216"/>
        <dbReference type="EC" id="6.3.2.17"/>
    </reaction>
</comment>
<evidence type="ECO:0000256" key="4">
    <source>
        <dbReference type="ARBA" id="ARBA00005150"/>
    </source>
</evidence>
<dbReference type="SUPFAM" id="SSF53244">
    <property type="entry name" value="MurD-like peptide ligases, peptide-binding domain"/>
    <property type="match status" value="1"/>
</dbReference>
<dbReference type="PANTHER" id="PTHR11136">
    <property type="entry name" value="FOLYLPOLYGLUTAMATE SYNTHASE-RELATED"/>
    <property type="match status" value="1"/>
</dbReference>
<evidence type="ECO:0000256" key="2">
    <source>
        <dbReference type="ARBA" id="ARBA00002714"/>
    </source>
</evidence>
<comment type="pathway">
    <text evidence="3">Cofactor biosynthesis; tetrahydrofolate biosynthesis; 7,8-dihydrofolate from 2-amino-4-hydroxy-6-hydroxymethyl-7,8-dihydropteridine diphosphate and 4-aminobenzoate: step 2/2.</text>
</comment>
<name>A0A512L6E9_9PROT</name>
<evidence type="ECO:0000256" key="13">
    <source>
        <dbReference type="ARBA" id="ARBA00022840"/>
    </source>
</evidence>
<dbReference type="Pfam" id="PF02875">
    <property type="entry name" value="Mur_ligase_C"/>
    <property type="match status" value="1"/>
</dbReference>
<dbReference type="UniPathway" id="UPA00077">
    <property type="reaction ID" value="UER00157"/>
</dbReference>
<comment type="subunit">
    <text evidence="6">Monomer.</text>
</comment>
<evidence type="ECO:0000256" key="5">
    <source>
        <dbReference type="ARBA" id="ARBA00008276"/>
    </source>
</evidence>
<evidence type="ECO:0000259" key="24">
    <source>
        <dbReference type="Pfam" id="PF02875"/>
    </source>
</evidence>
<evidence type="ECO:0000259" key="25">
    <source>
        <dbReference type="Pfam" id="PF08245"/>
    </source>
</evidence>
<dbReference type="GO" id="GO:0046654">
    <property type="term" value="P:tetrahydrofolate biosynthetic process"/>
    <property type="evidence" value="ECO:0007669"/>
    <property type="project" value="UniProtKB-UniPathway"/>
</dbReference>
<protein>
    <recommendedName>
        <fullName evidence="9">Dihydrofolate synthase/folylpolyglutamate synthase</fullName>
        <ecNumber evidence="7">6.3.2.12</ecNumber>
        <ecNumber evidence="8">6.3.2.17</ecNumber>
    </recommendedName>
    <alternativeName>
        <fullName evidence="18">Folylpoly-gamma-glutamate synthetase-dihydrofolate synthetase</fullName>
    </alternativeName>
    <alternativeName>
        <fullName evidence="16">Folylpolyglutamate synthetase</fullName>
    </alternativeName>
    <alternativeName>
        <fullName evidence="17">Tetrahydrofolylpolyglutamate synthase</fullName>
    </alternativeName>
</protein>
<evidence type="ECO:0000256" key="15">
    <source>
        <dbReference type="ARBA" id="ARBA00022909"/>
    </source>
</evidence>
<dbReference type="Proteomes" id="UP000321337">
    <property type="component" value="Unassembled WGS sequence"/>
</dbReference>
<dbReference type="Pfam" id="PF08245">
    <property type="entry name" value="Mur_ligase_M"/>
    <property type="match status" value="1"/>
</dbReference>
<keyword evidence="15" id="KW-0289">Folate biosynthesis</keyword>
<evidence type="ECO:0000256" key="12">
    <source>
        <dbReference type="ARBA" id="ARBA00022741"/>
    </source>
</evidence>
<keyword evidence="12 23" id="KW-0547">Nucleotide-binding</keyword>
<evidence type="ECO:0000256" key="17">
    <source>
        <dbReference type="ARBA" id="ARBA00030592"/>
    </source>
</evidence>
<evidence type="ECO:0000256" key="20">
    <source>
        <dbReference type="ARBA" id="ARBA00047808"/>
    </source>
</evidence>
<reference evidence="26 27" key="1">
    <citation type="submission" date="2019-07" db="EMBL/GenBank/DDBJ databases">
        <title>Whole genome shotgun sequence of Thiobacillus plumbophilus NBRC 107929.</title>
        <authorList>
            <person name="Hosoyama A."/>
            <person name="Uohara A."/>
            <person name="Ohji S."/>
            <person name="Ichikawa N."/>
        </authorList>
    </citation>
    <scope>NUCLEOTIDE SEQUENCE [LARGE SCALE GENOMIC DNA]</scope>
    <source>
        <strain evidence="26 27">NBRC 107929</strain>
    </source>
</reference>
<dbReference type="GO" id="GO:0004326">
    <property type="term" value="F:tetrahydrofolylpolyglutamate synthase activity"/>
    <property type="evidence" value="ECO:0007669"/>
    <property type="project" value="UniProtKB-EC"/>
</dbReference>
<dbReference type="EC" id="6.3.2.17" evidence="8"/>
<comment type="pathway">
    <text evidence="4">Cofactor biosynthesis; tetrahydrofolylpolyglutamate biosynthesis.</text>
</comment>